<dbReference type="Pfam" id="PF01582">
    <property type="entry name" value="TIR"/>
    <property type="match status" value="1"/>
</dbReference>
<evidence type="ECO:0000256" key="3">
    <source>
        <dbReference type="ARBA" id="ARBA00022821"/>
    </source>
</evidence>
<dbReference type="EMBL" id="JASCZI010090629">
    <property type="protein sequence ID" value="MED6143202.1"/>
    <property type="molecule type" value="Genomic_DNA"/>
</dbReference>
<dbReference type="PRINTS" id="PR00364">
    <property type="entry name" value="DISEASERSIST"/>
</dbReference>
<dbReference type="SUPFAM" id="SSF52058">
    <property type="entry name" value="L domain-like"/>
    <property type="match status" value="1"/>
</dbReference>
<dbReference type="Proteomes" id="UP001341840">
    <property type="component" value="Unassembled WGS sequence"/>
</dbReference>
<dbReference type="Pfam" id="PF23282">
    <property type="entry name" value="WHD_ROQ1"/>
    <property type="match status" value="1"/>
</dbReference>
<accession>A0ABU6T3F3</accession>
<dbReference type="InterPro" id="IPR035897">
    <property type="entry name" value="Toll_tir_struct_dom_sf"/>
</dbReference>
<evidence type="ECO:0000256" key="2">
    <source>
        <dbReference type="ARBA" id="ARBA00022737"/>
    </source>
</evidence>
<dbReference type="InterPro" id="IPR032675">
    <property type="entry name" value="LRR_dom_sf"/>
</dbReference>
<evidence type="ECO:0000259" key="4">
    <source>
        <dbReference type="PROSITE" id="PS50104"/>
    </source>
</evidence>
<feature type="domain" description="TIR" evidence="4">
    <location>
        <begin position="1"/>
        <end position="136"/>
    </location>
</feature>
<organism evidence="5 6">
    <name type="scientific">Stylosanthes scabra</name>
    <dbReference type="NCBI Taxonomy" id="79078"/>
    <lineage>
        <taxon>Eukaryota</taxon>
        <taxon>Viridiplantae</taxon>
        <taxon>Streptophyta</taxon>
        <taxon>Embryophyta</taxon>
        <taxon>Tracheophyta</taxon>
        <taxon>Spermatophyta</taxon>
        <taxon>Magnoliopsida</taxon>
        <taxon>eudicotyledons</taxon>
        <taxon>Gunneridae</taxon>
        <taxon>Pentapetalae</taxon>
        <taxon>rosids</taxon>
        <taxon>fabids</taxon>
        <taxon>Fabales</taxon>
        <taxon>Fabaceae</taxon>
        <taxon>Papilionoideae</taxon>
        <taxon>50 kb inversion clade</taxon>
        <taxon>dalbergioids sensu lato</taxon>
        <taxon>Dalbergieae</taxon>
        <taxon>Pterocarpus clade</taxon>
        <taxon>Stylosanthes</taxon>
    </lineage>
</organism>
<evidence type="ECO:0000313" key="6">
    <source>
        <dbReference type="Proteomes" id="UP001341840"/>
    </source>
</evidence>
<dbReference type="InterPro" id="IPR036390">
    <property type="entry name" value="WH_DNA-bd_sf"/>
</dbReference>
<dbReference type="InterPro" id="IPR000157">
    <property type="entry name" value="TIR_dom"/>
</dbReference>
<dbReference type="InterPro" id="IPR042197">
    <property type="entry name" value="Apaf_helical"/>
</dbReference>
<evidence type="ECO:0000256" key="1">
    <source>
        <dbReference type="ARBA" id="ARBA00022614"/>
    </source>
</evidence>
<dbReference type="PANTHER" id="PTHR11017:SF431">
    <property type="entry name" value="ADP-RIBOSYL CYCLASE_CYCLIC ADP-RIBOSE HYDROLASE"/>
    <property type="match status" value="1"/>
</dbReference>
<sequence length="710" mass="80483">MDDEELQKGNEITSSLVKAIKESRIFIIVLSADYASSSFCLDELLQIIDCVKQKDRLVLPVFYNVDPCDVRYQINSFARPMAKHEERFKNDNVKVQKWRMALKRVADLSGYHLKQGDGQYEHKFIEEIVEDISRKIEREPLPVADHPVGLDSDMSNVISLLDIESKDSVHIVGIHGIGGIGKTTLAVAIYNSIADHFQNFCFLEDVKGISKSHGLGYLQELLLSELLGKDQIKSRGVRDATTKIHRALGQKKVLLVLDNVDSENQLEAIVGKLDWFCPGSRIIITTRDKQLLISNGVEKTYEVEGLNHADALELLIWKAFKTSKVDSSYTDVLNRVVAYACGLPLVLQVIGPALRGKSVQEWNSAINQYERIPHNEIHEKLKISYDALQEEEKSVFLDIACCFKGYELAEVEDILRAHHGSCMKYHIGVLVEKSLVKISRYGKVTLHDLIEKLGKEIVRRESPKPEKRSRLWYYEDIVRILKHNQGTDEIQIIHLNFPSCEVEESEDPLEEKNTASTIEWNGEAFTRMTKLKTLIIKNGHFSKSPAYLPNNLRVLEWCRYPSNYFSSSGLKELSILKLPDTILSLQLNSLSETMMNLVVLNFDNSRSLAQIPDVTGTPNLEILSFRGCANLITVHPSVGFLKKLKILNASSCHKLMRFPPISLPSLQVLDLSECSLLENFPEIQGKMENLKTLSFEGTKISFAFFFSKPF</sequence>
<dbReference type="SUPFAM" id="SSF52540">
    <property type="entry name" value="P-loop containing nucleoside triphosphate hydrolases"/>
    <property type="match status" value="1"/>
</dbReference>
<dbReference type="SUPFAM" id="SSF52200">
    <property type="entry name" value="Toll/Interleukin receptor TIR domain"/>
    <property type="match status" value="1"/>
</dbReference>
<keyword evidence="1" id="KW-0433">Leucine-rich repeat</keyword>
<protein>
    <recommendedName>
        <fullName evidence="4">TIR domain-containing protein</fullName>
    </recommendedName>
</protein>
<dbReference type="Gene3D" id="3.40.50.300">
    <property type="entry name" value="P-loop containing nucleotide triphosphate hydrolases"/>
    <property type="match status" value="1"/>
</dbReference>
<dbReference type="InterPro" id="IPR002182">
    <property type="entry name" value="NB-ARC"/>
</dbReference>
<dbReference type="Gene3D" id="3.80.10.10">
    <property type="entry name" value="Ribonuclease Inhibitor"/>
    <property type="match status" value="1"/>
</dbReference>
<dbReference type="Gene3D" id="1.10.8.430">
    <property type="entry name" value="Helical domain of apoptotic protease-activating factors"/>
    <property type="match status" value="1"/>
</dbReference>
<dbReference type="InterPro" id="IPR027417">
    <property type="entry name" value="P-loop_NTPase"/>
</dbReference>
<keyword evidence="2" id="KW-0677">Repeat</keyword>
<dbReference type="InterPro" id="IPR044974">
    <property type="entry name" value="Disease_R_plants"/>
</dbReference>
<proteinExistence type="predicted"/>
<gene>
    <name evidence="5" type="ORF">PIB30_004293</name>
</gene>
<evidence type="ECO:0000313" key="5">
    <source>
        <dbReference type="EMBL" id="MED6143202.1"/>
    </source>
</evidence>
<comment type="caution">
    <text evidence="5">The sequence shown here is derived from an EMBL/GenBank/DDBJ whole genome shotgun (WGS) entry which is preliminary data.</text>
</comment>
<keyword evidence="3" id="KW-0611">Plant defense</keyword>
<name>A0ABU6T3F3_9FABA</name>
<dbReference type="InterPro" id="IPR058192">
    <property type="entry name" value="WHD_ROQ1-like"/>
</dbReference>
<dbReference type="SMART" id="SM00255">
    <property type="entry name" value="TIR"/>
    <property type="match status" value="1"/>
</dbReference>
<dbReference type="SUPFAM" id="SSF46785">
    <property type="entry name" value="Winged helix' DNA-binding domain"/>
    <property type="match status" value="1"/>
</dbReference>
<dbReference type="Pfam" id="PF00931">
    <property type="entry name" value="NB-ARC"/>
    <property type="match status" value="1"/>
</dbReference>
<keyword evidence="6" id="KW-1185">Reference proteome</keyword>
<dbReference type="Gene3D" id="3.40.50.10140">
    <property type="entry name" value="Toll/interleukin-1 receptor homology (TIR) domain"/>
    <property type="match status" value="1"/>
</dbReference>
<dbReference type="PROSITE" id="PS50104">
    <property type="entry name" value="TIR"/>
    <property type="match status" value="1"/>
</dbReference>
<dbReference type="PANTHER" id="PTHR11017">
    <property type="entry name" value="LEUCINE-RICH REPEAT-CONTAINING PROTEIN"/>
    <property type="match status" value="1"/>
</dbReference>
<reference evidence="5 6" key="1">
    <citation type="journal article" date="2023" name="Plants (Basel)">
        <title>Bridging the Gap: Combining Genomics and Transcriptomics Approaches to Understand Stylosanthes scabra, an Orphan Legume from the Brazilian Caatinga.</title>
        <authorList>
            <person name="Ferreira-Neto J.R.C."/>
            <person name="da Silva M.D."/>
            <person name="Binneck E."/>
            <person name="de Melo N.F."/>
            <person name="da Silva R.H."/>
            <person name="de Melo A.L.T.M."/>
            <person name="Pandolfi V."/>
            <person name="Bustamante F.O."/>
            <person name="Brasileiro-Vidal A.C."/>
            <person name="Benko-Iseppon A.M."/>
        </authorList>
    </citation>
    <scope>NUCLEOTIDE SEQUENCE [LARGE SCALE GENOMIC DNA]</scope>
    <source>
        <tissue evidence="5">Leaves</tissue>
    </source>
</reference>